<dbReference type="Proteomes" id="UP001187192">
    <property type="component" value="Unassembled WGS sequence"/>
</dbReference>
<dbReference type="EMBL" id="BTGU01000063">
    <property type="protein sequence ID" value="GMN56332.1"/>
    <property type="molecule type" value="Genomic_DNA"/>
</dbReference>
<organism evidence="2 3">
    <name type="scientific">Ficus carica</name>
    <name type="common">Common fig</name>
    <dbReference type="NCBI Taxonomy" id="3494"/>
    <lineage>
        <taxon>Eukaryota</taxon>
        <taxon>Viridiplantae</taxon>
        <taxon>Streptophyta</taxon>
        <taxon>Embryophyta</taxon>
        <taxon>Tracheophyta</taxon>
        <taxon>Spermatophyta</taxon>
        <taxon>Magnoliopsida</taxon>
        <taxon>eudicotyledons</taxon>
        <taxon>Gunneridae</taxon>
        <taxon>Pentapetalae</taxon>
        <taxon>rosids</taxon>
        <taxon>fabids</taxon>
        <taxon>Rosales</taxon>
        <taxon>Moraceae</taxon>
        <taxon>Ficeae</taxon>
        <taxon>Ficus</taxon>
    </lineage>
</organism>
<comment type="caution">
    <text evidence="2">The sequence shown here is derived from an EMBL/GenBank/DDBJ whole genome shotgun (WGS) entry which is preliminary data.</text>
</comment>
<sequence length="83" mass="8857">MEGWGEGGFPSLRSERSLGERLSCKGTGSWGKLDARWGEEGQGFVAVPRGTESPASWRADLEWEAGGASSVSGGGLGRRRRVF</sequence>
<proteinExistence type="predicted"/>
<dbReference type="AlphaFoldDB" id="A0AA88AR44"/>
<feature type="region of interest" description="Disordered" evidence="1">
    <location>
        <begin position="58"/>
        <end position="83"/>
    </location>
</feature>
<evidence type="ECO:0000256" key="1">
    <source>
        <dbReference type="SAM" id="MobiDB-lite"/>
    </source>
</evidence>
<name>A0AA88AR44_FICCA</name>
<evidence type="ECO:0000313" key="2">
    <source>
        <dbReference type="EMBL" id="GMN56332.1"/>
    </source>
</evidence>
<reference evidence="2" key="1">
    <citation type="submission" date="2023-07" db="EMBL/GenBank/DDBJ databases">
        <title>draft genome sequence of fig (Ficus carica).</title>
        <authorList>
            <person name="Takahashi T."/>
            <person name="Nishimura K."/>
        </authorList>
    </citation>
    <scope>NUCLEOTIDE SEQUENCE</scope>
</reference>
<accession>A0AA88AR44</accession>
<protein>
    <submittedName>
        <fullName evidence="2">Uncharacterized protein</fullName>
    </submittedName>
</protein>
<evidence type="ECO:0000313" key="3">
    <source>
        <dbReference type="Proteomes" id="UP001187192"/>
    </source>
</evidence>
<keyword evidence="3" id="KW-1185">Reference proteome</keyword>
<gene>
    <name evidence="2" type="ORF">TIFTF001_025445</name>
</gene>